<evidence type="ECO:0000256" key="12">
    <source>
        <dbReference type="SAM" id="SignalP"/>
    </source>
</evidence>
<feature type="transmembrane region" description="Helical" evidence="11">
    <location>
        <begin position="755"/>
        <end position="773"/>
    </location>
</feature>
<dbReference type="PROSITE" id="PS50259">
    <property type="entry name" value="G_PROTEIN_RECEP_F3_4"/>
    <property type="match status" value="1"/>
</dbReference>
<dbReference type="PRINTS" id="PR00248">
    <property type="entry name" value="GPCRMGR"/>
</dbReference>
<keyword evidence="4 12" id="KW-0732">Signal</keyword>
<dbReference type="EMBL" id="MU826419">
    <property type="protein sequence ID" value="KAJ7376030.1"/>
    <property type="molecule type" value="Genomic_DNA"/>
</dbReference>
<dbReference type="Pfam" id="PF01094">
    <property type="entry name" value="ANF_receptor"/>
    <property type="match status" value="1"/>
</dbReference>
<protein>
    <recommendedName>
        <fullName evidence="13">G-protein coupled receptors family 3 profile domain-containing protein</fullName>
    </recommendedName>
</protein>
<accession>A0A9W9Z6Z8</accession>
<evidence type="ECO:0000256" key="7">
    <source>
        <dbReference type="ARBA" id="ARBA00023136"/>
    </source>
</evidence>
<keyword evidence="5 11" id="KW-1133">Transmembrane helix</keyword>
<evidence type="ECO:0000256" key="9">
    <source>
        <dbReference type="ARBA" id="ARBA00023180"/>
    </source>
</evidence>
<comment type="caution">
    <text evidence="14">The sequence shown here is derived from an EMBL/GenBank/DDBJ whole genome shotgun (WGS) entry which is preliminary data.</text>
</comment>
<dbReference type="InterPro" id="IPR001828">
    <property type="entry name" value="ANF_lig-bd_rcpt"/>
</dbReference>
<feature type="transmembrane region" description="Helical" evidence="11">
    <location>
        <begin position="628"/>
        <end position="646"/>
    </location>
</feature>
<evidence type="ECO:0000256" key="8">
    <source>
        <dbReference type="ARBA" id="ARBA00023170"/>
    </source>
</evidence>
<dbReference type="InterPro" id="IPR000337">
    <property type="entry name" value="GPCR_3"/>
</dbReference>
<keyword evidence="10" id="KW-0807">Transducer</keyword>
<feature type="transmembrane region" description="Helical" evidence="11">
    <location>
        <begin position="779"/>
        <end position="803"/>
    </location>
</feature>
<dbReference type="GO" id="GO:0004930">
    <property type="term" value="F:G protein-coupled receptor activity"/>
    <property type="evidence" value="ECO:0007669"/>
    <property type="project" value="UniProtKB-KW"/>
</dbReference>
<dbReference type="CDD" id="cd06350">
    <property type="entry name" value="PBP1_GPCR_family_C-like"/>
    <property type="match status" value="1"/>
</dbReference>
<evidence type="ECO:0000256" key="5">
    <source>
        <dbReference type="ARBA" id="ARBA00022989"/>
    </source>
</evidence>
<feature type="transmembrane region" description="Helical" evidence="11">
    <location>
        <begin position="596"/>
        <end position="616"/>
    </location>
</feature>
<keyword evidence="2" id="KW-1003">Cell membrane</keyword>
<dbReference type="CDD" id="cd13953">
    <property type="entry name" value="7tm_classC_mGluR-like"/>
    <property type="match status" value="1"/>
</dbReference>
<dbReference type="AlphaFoldDB" id="A0A9W9Z6Z8"/>
<evidence type="ECO:0000259" key="13">
    <source>
        <dbReference type="PROSITE" id="PS50259"/>
    </source>
</evidence>
<keyword evidence="6" id="KW-0297">G-protein coupled receptor</keyword>
<feature type="transmembrane region" description="Helical" evidence="11">
    <location>
        <begin position="721"/>
        <end position="743"/>
    </location>
</feature>
<evidence type="ECO:0000256" key="6">
    <source>
        <dbReference type="ARBA" id="ARBA00023040"/>
    </source>
</evidence>
<sequence>MSRNKHSSQFYLVIFWLLFYAAVQASYREGDVMLGGLFSVHLQGTSEDQCGELDTLGLARVLAMIFAIEKINNDSKILSNVTLGYDIRDYCETIPKATRITCDLVKDKCFMNITQSIKGRKSIMALVGPEESSTAVVIGGCLQMLNVLGISASATSPELSSDTYSHMYRTVPSDTFRAKAIADIVEHFKWSYIAAVGQDDSYGRNGLWSLVKEAATRNHSFCVAMTEFIPHESQFTSIRDIVTTLRRLENIRVVILWLFGSYARYFFNEVNRQNLTGRVWILSDEFTQYSDSDSSAIDGTIIVQARSLPNFGFQKALTIKATQEYFPEWWSEITALITNCSANMEDTINKEVCFQNFVNRVQTSYASYLIDAVYSVANALDILVQESSSSMTENDQHRKLNMDIDVMKRLLSKVNFVGLTGNISFNKLGDRKSAFYDIFNLQVQEAHNAKQFIKHVLVGKWEENEQRNKRLQFFETIRWNSPTGSPPKSECLEQCSPGTRKTITSPCCWQCVLCPCGRINQIPGSATCNECPLRQRSNEARTNCVDLPLTNLKYSSAGGIVILVFCAFAIIATLFTFAVICRFWNTPIVKASSREFSLVLLISILLLLTLVVINLFEPTDTICKIMYPWRYITYSLCLSFLLVKILRISSAFQVPIAHCYTISSVTNRMQAVIVITMHILLLLVLLPWLFLDPPINKEHILTDNYIFIECNAYNTVVGKCLFLLTCSYILLQTCFCAFSSFKIRNVPENFSEAKRIAFSMYIFLFSVLAYHPVEFSMDGWYVTVVDCVTTLLTAYGFLCCIFFPKIYIVFFRPELNNLSNIRREVSQFSFETSCVRVNPVFDSNIQHGET</sequence>
<dbReference type="PANTHER" id="PTHR24060">
    <property type="entry name" value="METABOTROPIC GLUTAMATE RECEPTOR"/>
    <property type="match status" value="1"/>
</dbReference>
<evidence type="ECO:0000256" key="11">
    <source>
        <dbReference type="SAM" id="Phobius"/>
    </source>
</evidence>
<dbReference type="GO" id="GO:0005886">
    <property type="term" value="C:plasma membrane"/>
    <property type="evidence" value="ECO:0007669"/>
    <property type="project" value="UniProtKB-SubCell"/>
</dbReference>
<proteinExistence type="predicted"/>
<evidence type="ECO:0000256" key="1">
    <source>
        <dbReference type="ARBA" id="ARBA00004651"/>
    </source>
</evidence>
<evidence type="ECO:0000313" key="14">
    <source>
        <dbReference type="EMBL" id="KAJ7376030.1"/>
    </source>
</evidence>
<dbReference type="InterPro" id="IPR038550">
    <property type="entry name" value="GPCR_3_9-Cys_sf"/>
</dbReference>
<comment type="subcellular location">
    <subcellularLocation>
        <location evidence="1">Cell membrane</location>
        <topology evidence="1">Multi-pass membrane protein</topology>
    </subcellularLocation>
</comment>
<dbReference type="Proteomes" id="UP001163046">
    <property type="component" value="Unassembled WGS sequence"/>
</dbReference>
<dbReference type="Gene3D" id="2.10.50.30">
    <property type="entry name" value="GPCR, family 3, nine cysteines domain"/>
    <property type="match status" value="1"/>
</dbReference>
<dbReference type="Gene3D" id="3.40.50.2300">
    <property type="match status" value="2"/>
</dbReference>
<evidence type="ECO:0000313" key="15">
    <source>
        <dbReference type="Proteomes" id="UP001163046"/>
    </source>
</evidence>
<keyword evidence="7 11" id="KW-0472">Membrane</keyword>
<evidence type="ECO:0000256" key="10">
    <source>
        <dbReference type="ARBA" id="ARBA00023224"/>
    </source>
</evidence>
<evidence type="ECO:0000256" key="2">
    <source>
        <dbReference type="ARBA" id="ARBA00022475"/>
    </source>
</evidence>
<evidence type="ECO:0000256" key="3">
    <source>
        <dbReference type="ARBA" id="ARBA00022692"/>
    </source>
</evidence>
<dbReference type="InterPro" id="IPR028082">
    <property type="entry name" value="Peripla_BP_I"/>
</dbReference>
<evidence type="ECO:0000256" key="4">
    <source>
        <dbReference type="ARBA" id="ARBA00022729"/>
    </source>
</evidence>
<dbReference type="OrthoDB" id="6021048at2759"/>
<organism evidence="14 15">
    <name type="scientific">Desmophyllum pertusum</name>
    <dbReference type="NCBI Taxonomy" id="174260"/>
    <lineage>
        <taxon>Eukaryota</taxon>
        <taxon>Metazoa</taxon>
        <taxon>Cnidaria</taxon>
        <taxon>Anthozoa</taxon>
        <taxon>Hexacorallia</taxon>
        <taxon>Scleractinia</taxon>
        <taxon>Caryophylliina</taxon>
        <taxon>Caryophylliidae</taxon>
        <taxon>Desmophyllum</taxon>
    </lineage>
</organism>
<gene>
    <name evidence="14" type="ORF">OS493_037314</name>
</gene>
<dbReference type="FunFam" id="3.40.50.2300:FF:000016">
    <property type="entry name" value="Taste 1 receptor member 2"/>
    <property type="match status" value="1"/>
</dbReference>
<dbReference type="SUPFAM" id="SSF53822">
    <property type="entry name" value="Periplasmic binding protein-like I"/>
    <property type="match status" value="1"/>
</dbReference>
<keyword evidence="9" id="KW-0325">Glycoprotein</keyword>
<feature type="transmembrane region" description="Helical" evidence="11">
    <location>
        <begin position="671"/>
        <end position="691"/>
    </location>
</feature>
<keyword evidence="15" id="KW-1185">Reference proteome</keyword>
<keyword evidence="3 11" id="KW-0812">Transmembrane</keyword>
<dbReference type="InterPro" id="IPR017978">
    <property type="entry name" value="GPCR_3_C"/>
</dbReference>
<dbReference type="Pfam" id="PF00003">
    <property type="entry name" value="7tm_3"/>
    <property type="match status" value="1"/>
</dbReference>
<feature type="domain" description="G-protein coupled receptors family 3 profile" evidence="13">
    <location>
        <begin position="558"/>
        <end position="825"/>
    </location>
</feature>
<feature type="signal peptide" evidence="12">
    <location>
        <begin position="1"/>
        <end position="25"/>
    </location>
</feature>
<keyword evidence="8" id="KW-0675">Receptor</keyword>
<feature type="chain" id="PRO_5040960632" description="G-protein coupled receptors family 3 profile domain-containing protein" evidence="12">
    <location>
        <begin position="26"/>
        <end position="850"/>
    </location>
</feature>
<name>A0A9W9Z6Z8_9CNID</name>
<reference evidence="14" key="1">
    <citation type="submission" date="2023-01" db="EMBL/GenBank/DDBJ databases">
        <title>Genome assembly of the deep-sea coral Lophelia pertusa.</title>
        <authorList>
            <person name="Herrera S."/>
            <person name="Cordes E."/>
        </authorList>
    </citation>
    <scope>NUCLEOTIDE SEQUENCE</scope>
    <source>
        <strain evidence="14">USNM1676648</strain>
        <tissue evidence="14">Polyp</tissue>
    </source>
</reference>
<dbReference type="InterPro" id="IPR050726">
    <property type="entry name" value="mGluR"/>
</dbReference>
<feature type="transmembrane region" description="Helical" evidence="11">
    <location>
        <begin position="560"/>
        <end position="584"/>
    </location>
</feature>